<dbReference type="VEuPathDB" id="TrichDB:TRFO_23994"/>
<dbReference type="Proteomes" id="UP000179807">
    <property type="component" value="Unassembled WGS sequence"/>
</dbReference>
<dbReference type="RefSeq" id="XP_068360856.1">
    <property type="nucleotide sequence ID" value="XM_068503489.1"/>
</dbReference>
<reference evidence="2" key="1">
    <citation type="submission" date="2016-10" db="EMBL/GenBank/DDBJ databases">
        <authorList>
            <person name="Benchimol M."/>
            <person name="Almeida L.G."/>
            <person name="Vasconcelos A.T."/>
            <person name="Perreira-Neves A."/>
            <person name="Rosa I.A."/>
            <person name="Tasca T."/>
            <person name="Bogo M.R."/>
            <person name="de Souza W."/>
        </authorList>
    </citation>
    <scope>NUCLEOTIDE SEQUENCE [LARGE SCALE GENOMIC DNA]</scope>
    <source>
        <strain evidence="2">K</strain>
    </source>
</reference>
<organism evidence="2 3">
    <name type="scientific">Tritrichomonas foetus</name>
    <dbReference type="NCBI Taxonomy" id="1144522"/>
    <lineage>
        <taxon>Eukaryota</taxon>
        <taxon>Metamonada</taxon>
        <taxon>Parabasalia</taxon>
        <taxon>Tritrichomonadida</taxon>
        <taxon>Tritrichomonadidae</taxon>
        <taxon>Tritrichomonas</taxon>
    </lineage>
</organism>
<sequence length="269" mass="31668">MSTNEKSKTNNQLKKKIQQLRNQNKKLKTTIAEIQNNILAEESRADQMAKAARELNSTKEKIQQQINSRAELSKKMMDQDEKNFEEAKMMYIQEMLDMKRETMYYSRLAEEAAQDLHDLENTIQREAEQLRKMRIQEKRELDAAENELIRLEQEERKLVQLFCGQISPEFYKMTPTDILNQINDDLSLINGNINTEGVQQNIPQDLNQNPQTMNQASLVQDRQNHQNGETQNILNETGEIRNENLDRQLLQLKALKERLEKTVYQCEPR</sequence>
<comment type="caution">
    <text evidence="2">The sequence shown here is derived from an EMBL/GenBank/DDBJ whole genome shotgun (WGS) entry which is preliminary data.</text>
</comment>
<evidence type="ECO:0000313" key="3">
    <source>
        <dbReference type="Proteomes" id="UP000179807"/>
    </source>
</evidence>
<keyword evidence="1" id="KW-0175">Coiled coil</keyword>
<proteinExistence type="predicted"/>
<feature type="coiled-coil region" evidence="1">
    <location>
        <begin position="109"/>
        <end position="161"/>
    </location>
</feature>
<evidence type="ECO:0000256" key="1">
    <source>
        <dbReference type="SAM" id="Coils"/>
    </source>
</evidence>
<gene>
    <name evidence="2" type="ORF">TRFO_23994</name>
</gene>
<accession>A0A1J4K9Y3</accession>
<dbReference type="EMBL" id="MLAK01000688">
    <property type="protein sequence ID" value="OHT07720.1"/>
    <property type="molecule type" value="Genomic_DNA"/>
</dbReference>
<feature type="coiled-coil region" evidence="1">
    <location>
        <begin position="3"/>
        <end position="75"/>
    </location>
</feature>
<protein>
    <submittedName>
        <fullName evidence="2">Uncharacterized protein</fullName>
    </submittedName>
</protein>
<evidence type="ECO:0000313" key="2">
    <source>
        <dbReference type="EMBL" id="OHT07720.1"/>
    </source>
</evidence>
<dbReference type="GeneID" id="94838193"/>
<keyword evidence="3" id="KW-1185">Reference proteome</keyword>
<dbReference type="AlphaFoldDB" id="A0A1J4K9Y3"/>
<name>A0A1J4K9Y3_9EUKA</name>